<name>A0A1I6IQE3_9EURY</name>
<dbReference type="Proteomes" id="UP000198531">
    <property type="component" value="Unassembled WGS sequence"/>
</dbReference>
<gene>
    <name evidence="2" type="ORF">SAMN04487947_3533</name>
</gene>
<proteinExistence type="predicted"/>
<keyword evidence="3" id="KW-1185">Reference proteome</keyword>
<reference evidence="3" key="1">
    <citation type="submission" date="2016-10" db="EMBL/GenBank/DDBJ databases">
        <authorList>
            <person name="Varghese N."/>
            <person name="Submissions S."/>
        </authorList>
    </citation>
    <scope>NUCLEOTIDE SEQUENCE [LARGE SCALE GENOMIC DNA]</scope>
    <source>
        <strain evidence="3">CGMCC 1.7736</strain>
    </source>
</reference>
<dbReference type="EMBL" id="FOYT01000004">
    <property type="protein sequence ID" value="SFR68965.1"/>
    <property type="molecule type" value="Genomic_DNA"/>
</dbReference>
<dbReference type="RefSeq" id="WP_089810086.1">
    <property type="nucleotide sequence ID" value="NZ_FOYT01000004.1"/>
</dbReference>
<evidence type="ECO:0000313" key="3">
    <source>
        <dbReference type="Proteomes" id="UP000198531"/>
    </source>
</evidence>
<dbReference type="STRING" id="553469.SAMN04487947_3533"/>
<accession>A0A1I6IQE3</accession>
<dbReference type="NCBIfam" id="TIGR02243">
    <property type="entry name" value="putative baseplate assembly protein"/>
    <property type="match status" value="1"/>
</dbReference>
<feature type="region of interest" description="Disordered" evidence="1">
    <location>
        <begin position="754"/>
        <end position="788"/>
    </location>
</feature>
<dbReference type="InterPro" id="IPR011749">
    <property type="entry name" value="CHP02243"/>
</dbReference>
<organism evidence="2 3">
    <name type="scientific">Halogeometricum rufum</name>
    <dbReference type="NCBI Taxonomy" id="553469"/>
    <lineage>
        <taxon>Archaea</taxon>
        <taxon>Methanobacteriati</taxon>
        <taxon>Methanobacteriota</taxon>
        <taxon>Stenosarchaea group</taxon>
        <taxon>Halobacteria</taxon>
        <taxon>Halobacteriales</taxon>
        <taxon>Haloferacaceae</taxon>
        <taxon>Halogeometricum</taxon>
    </lineage>
</organism>
<evidence type="ECO:0000313" key="2">
    <source>
        <dbReference type="EMBL" id="SFR68965.1"/>
    </source>
</evidence>
<protein>
    <submittedName>
        <fullName evidence="2">Putative baseplate assembly protein</fullName>
    </submittedName>
</protein>
<evidence type="ECO:0000256" key="1">
    <source>
        <dbReference type="SAM" id="MobiDB-lite"/>
    </source>
</evidence>
<sequence length="1212" mass="130480">MTDSETPTIDGRRRAALRAAAAERARSYTPAWDPDEGDVGTAVLDLFAEITEDVLERVDRAPEKHRFAFFDALAFDRDPPQPAKLPLVFDVAPGLDANVGITPGTQALAPPPGEGSEITFEIPDGAGFEATPARLDSVVSVSPADDAIFVHHDALADEAETKLFTGANRQEHLLYVGHANFFELSTDTEFEVTVEGVGTGAFESLGCQFFGVKEVGGEEVEGWHSLGETVDGTVETADLSDGAEDGVRIRFKLSEAEAEAFAATTLPTDELRLVGAEAEAAAAEAEAAESPPVTDVETMWIRFVGPPTLGDALFEASVSKLTLSLVESDTGVKPQMLLANDVPLSTTGPIRPFGEMPLPLDTFYIASDEAFSKTETPVELGFETTDRPSLADLAPPDYSWEYWNGSGWARLELSERKEEVGEGAVRFVVPEDAAATSVSGHEHHWIRVRLLEDNPIRFRQKKDDQGNPVDPEEWEMIHDAVPEFTGLAISYPEPTAAEEAVSSKAKEPDHVVAFNNRGYGADEAKGLSAETQATAIRPFRRLPEARTAEPTEVLYLGFDGPLDDGPIQLLYSAADKPYPVPFYPRARWEFCEDPASGTWTQLDAEDGTEGLLQRGIVSLAFPEATEAFERFGRVRHWIRARLVGDPFDVTVTENAAVPGDDPPDEESAIQMLVDRTENVVVLENRGAKRFNLERFSLSVGPDSPSSDLAASLGPNESIAVSISRPTGAVELYTPDWESVPVSVRYEERAIDTVDTTAERSLQEESAVDGAFETPKPTPEPTPTPCESLSPRLLETATEATRDPPSLRGIYPNAGWAYNVVTVTGEVLGSSDGTPNQAFAFANRPVVDESVWVDELATLSEAERTAVAESGVETAEQTDDEGAPTAFWVRWTRVDDFTESTDEDRHYVLDRIDGRLTFGDGTNGATPPPGEENVSTDYRTGGGAAGNVPAEAVEALVTAIPYVEGVWNPDTGGGGAEAETTPEAANRAARTLEDRNRAVTADDFERIAASASRELARVRCVPGMDRSNSPRAGWVTVLLVPRSTERRPTPNAEVTSVVADALRRHAPVPTTTAAGDPDANRITVRGPNYVEAGVDVTVAVDETVASSIAAVETAVTTRLTAFFHPLTGGPEGEGWAFGELPCLSDVYAALERVGGVDHVVSLTVTYHGSERGYTVADDERLPTVPPDTLVCSTAHTVQATRELTTNDESEDQT</sequence>
<dbReference type="AlphaFoldDB" id="A0A1I6IQE3"/>
<dbReference type="OrthoDB" id="148404at2157"/>